<feature type="compositionally biased region" description="Basic residues" evidence="1">
    <location>
        <begin position="963"/>
        <end position="972"/>
    </location>
</feature>
<feature type="compositionally biased region" description="Basic and acidic residues" evidence="1">
    <location>
        <begin position="684"/>
        <end position="714"/>
    </location>
</feature>
<feature type="region of interest" description="Disordered" evidence="1">
    <location>
        <begin position="545"/>
        <end position="632"/>
    </location>
</feature>
<feature type="compositionally biased region" description="Polar residues" evidence="1">
    <location>
        <begin position="915"/>
        <end position="937"/>
    </location>
</feature>
<dbReference type="Proteomes" id="UP000014500">
    <property type="component" value="Unassembled WGS sequence"/>
</dbReference>
<feature type="region of interest" description="Disordered" evidence="1">
    <location>
        <begin position="199"/>
        <end position="325"/>
    </location>
</feature>
<organism evidence="2 3">
    <name type="scientific">Strigamia maritima</name>
    <name type="common">European centipede</name>
    <name type="synonym">Geophilus maritimus</name>
    <dbReference type="NCBI Taxonomy" id="126957"/>
    <lineage>
        <taxon>Eukaryota</taxon>
        <taxon>Metazoa</taxon>
        <taxon>Ecdysozoa</taxon>
        <taxon>Arthropoda</taxon>
        <taxon>Myriapoda</taxon>
        <taxon>Chilopoda</taxon>
        <taxon>Pleurostigmophora</taxon>
        <taxon>Geophilomorpha</taxon>
        <taxon>Linotaeniidae</taxon>
        <taxon>Strigamia</taxon>
    </lineage>
</organism>
<reference evidence="3" key="1">
    <citation type="submission" date="2011-05" db="EMBL/GenBank/DDBJ databases">
        <authorList>
            <person name="Richards S.R."/>
            <person name="Qu J."/>
            <person name="Jiang H."/>
            <person name="Jhangiani S.N."/>
            <person name="Agravi P."/>
            <person name="Goodspeed R."/>
            <person name="Gross S."/>
            <person name="Mandapat C."/>
            <person name="Jackson L."/>
            <person name="Mathew T."/>
            <person name="Pu L."/>
            <person name="Thornton R."/>
            <person name="Saada N."/>
            <person name="Wilczek-Boney K.B."/>
            <person name="Lee S."/>
            <person name="Kovar C."/>
            <person name="Wu Y."/>
            <person name="Scherer S.E."/>
            <person name="Worley K.C."/>
            <person name="Muzny D.M."/>
            <person name="Gibbs R."/>
        </authorList>
    </citation>
    <scope>NUCLEOTIDE SEQUENCE</scope>
    <source>
        <strain evidence="3">Brora</strain>
    </source>
</reference>
<name>T1IIX3_STRMM</name>
<keyword evidence="3" id="KW-1185">Reference proteome</keyword>
<dbReference type="EMBL" id="JH430212">
    <property type="status" value="NOT_ANNOTATED_CDS"/>
    <property type="molecule type" value="Genomic_DNA"/>
</dbReference>
<dbReference type="HOGENOM" id="CLU_285500_0_0_1"/>
<feature type="compositionally biased region" description="Low complexity" evidence="1">
    <location>
        <begin position="953"/>
        <end position="962"/>
    </location>
</feature>
<feature type="region of interest" description="Disordered" evidence="1">
    <location>
        <begin position="415"/>
        <end position="481"/>
    </location>
</feature>
<feature type="region of interest" description="Disordered" evidence="1">
    <location>
        <begin position="656"/>
        <end position="729"/>
    </location>
</feature>
<feature type="region of interest" description="Disordered" evidence="1">
    <location>
        <begin position="1041"/>
        <end position="1085"/>
    </location>
</feature>
<dbReference type="EnsemblMetazoa" id="SMAR000827-RA">
    <property type="protein sequence ID" value="SMAR000827-PA"/>
    <property type="gene ID" value="SMAR000827"/>
</dbReference>
<feature type="compositionally biased region" description="Polar residues" evidence="1">
    <location>
        <begin position="419"/>
        <end position="434"/>
    </location>
</feature>
<feature type="compositionally biased region" description="Basic and acidic residues" evidence="1">
    <location>
        <begin position="941"/>
        <end position="952"/>
    </location>
</feature>
<dbReference type="AlphaFoldDB" id="T1IIX3"/>
<feature type="region of interest" description="Disordered" evidence="1">
    <location>
        <begin position="742"/>
        <end position="765"/>
    </location>
</feature>
<feature type="compositionally biased region" description="Polar residues" evidence="1">
    <location>
        <begin position="215"/>
        <end position="231"/>
    </location>
</feature>
<feature type="compositionally biased region" description="Gly residues" evidence="1">
    <location>
        <begin position="1065"/>
        <end position="1078"/>
    </location>
</feature>
<evidence type="ECO:0000313" key="3">
    <source>
        <dbReference type="Proteomes" id="UP000014500"/>
    </source>
</evidence>
<accession>T1IIX3</accession>
<feature type="compositionally biased region" description="Low complexity" evidence="1">
    <location>
        <begin position="201"/>
        <end position="214"/>
    </location>
</feature>
<feature type="compositionally biased region" description="Basic and acidic residues" evidence="1">
    <location>
        <begin position="244"/>
        <end position="261"/>
    </location>
</feature>
<feature type="region of interest" description="Disordered" evidence="1">
    <location>
        <begin position="903"/>
        <end position="994"/>
    </location>
</feature>
<feature type="compositionally biased region" description="Basic and acidic residues" evidence="1">
    <location>
        <begin position="282"/>
        <end position="313"/>
    </location>
</feature>
<feature type="compositionally biased region" description="Polar residues" evidence="1">
    <location>
        <begin position="753"/>
        <end position="762"/>
    </location>
</feature>
<feature type="compositionally biased region" description="Low complexity" evidence="1">
    <location>
        <begin position="787"/>
        <end position="817"/>
    </location>
</feature>
<evidence type="ECO:0000313" key="2">
    <source>
        <dbReference type="EnsemblMetazoa" id="SMAR000827-PA"/>
    </source>
</evidence>
<feature type="region of interest" description="Disordered" evidence="1">
    <location>
        <begin position="783"/>
        <end position="823"/>
    </location>
</feature>
<feature type="compositionally biased region" description="Polar residues" evidence="1">
    <location>
        <begin position="557"/>
        <end position="570"/>
    </location>
</feature>
<feature type="region of interest" description="Disordered" evidence="1">
    <location>
        <begin position="73"/>
        <end position="115"/>
    </location>
</feature>
<dbReference type="OMA" id="PREHINQ"/>
<sequence length="1085" mass="122318">MSTNIIPGSPQPENMNMPNDDELGASMMCYRQDCYPPQEWGPQNDGMCDDWNPQMIPGPRMMNNNWMDGPVDEMGSTSYPITSPRRISGGQQQQHHHQQQQQQHRQAEWGAKNNKVRFRCPPNPTKMMMMHDERPGSVGFDFGRNDDPYGKDQCGMQHGMQCSVDGDDGTQDHEINYPKNSAVSSTSPSMAFPAHKTCNNPRSPSPMSVYPSPSACSTPRGNMSPSNTGQVRTVECDYPGNIGDMRKNSPNEVNDLQKDNARGTSPKMQLRSPMPPQFDGDPCVKDSGKPKMEVHGEGNWNEEKNELNNKQEDAGDWNNSKTSVETEDDLVVKQWQQQRIALPPEVMEQWQQQLEQMEQTPGYGNLTTAQRQQLHYQTQQQLLMHFQEQQRKMQQEPLEQQQGVQLPRQKSYHRGMNNEGMQNNQRVPSPNMQEHNTRYGSYLQHMQQRPNDCRRPPQECRQQQTHYSPQYPQSDRKPMRGPEAYQELNRQDMMPPSGRMGNNGYAMNYPMNSRQMHPQMAPEGMGNYQMPMGPPHGMNSMRRPEMQQRGNMPPTEHYQQGRSQNQNYQYMPTPHPQLSMPREHINQFPPNMKRDFYPYPQPQQQQQQQMPQQSPPRQMQQGPVFPSQTSQGYPQAYYQNTLRGFGAQAALPAKPVGCTQNWPPQPQQPPVTTDTPNLQNENYRTPKESAAHAQYGDRSEADQVEEAHVKRDTTPHPPTPTSNHSQSPLDLLGNEALLLQQQQQHANDPTGKLSESGTQQKLESLPQGQKRIEFIIQQLRQNMGPGQQQQLQQQQQQQPQQQQQQQQQPQQPQQLQPVQSQAPVTAKIGNEDNLDKIQIHNPEPIYRQDMTREDQDVAGNPQNLSQRLADVLAEAERVMRQCKGTQEALWNDLATRDRNFATGFTSWSKVGPNPSAGTSGQVKSSWSDGNATSSTRGRSPIRRDDDSSRDISPDAARNYPRSPRSRSRHHHNSPPDTVPLTTAEGGDGDMFSTPTQDLRALVGDLNSRILMIRERCLNQLGTEQRGPGQDSSFPVANASVQSDGEVDGGIPCDATQVLDNKKSSGHGGGGGGGGGSGGNSLVNLR</sequence>
<reference evidence="2" key="2">
    <citation type="submission" date="2015-02" db="UniProtKB">
        <authorList>
            <consortium name="EnsemblMetazoa"/>
        </authorList>
    </citation>
    <scope>IDENTIFICATION</scope>
</reference>
<protein>
    <submittedName>
        <fullName evidence="2">Uncharacterized protein</fullName>
    </submittedName>
</protein>
<evidence type="ECO:0000256" key="1">
    <source>
        <dbReference type="SAM" id="MobiDB-lite"/>
    </source>
</evidence>
<proteinExistence type="predicted"/>
<feature type="compositionally biased region" description="Low complexity" evidence="1">
    <location>
        <begin position="602"/>
        <end position="623"/>
    </location>
</feature>